<accession>A0A0V0QKX7</accession>
<dbReference type="PANTHER" id="PTHR43736:SF5">
    <property type="entry name" value="NUDIX HYDROLASE DOMAIN-CONTAINING PROTEIN"/>
    <property type="match status" value="1"/>
</dbReference>
<dbReference type="EMBL" id="LDAU01000153">
    <property type="protein sequence ID" value="KRX02688.1"/>
    <property type="molecule type" value="Genomic_DNA"/>
</dbReference>
<dbReference type="OrthoDB" id="447842at2759"/>
<dbReference type="InterPro" id="IPR015797">
    <property type="entry name" value="NUDIX_hydrolase-like_dom_sf"/>
</dbReference>
<dbReference type="Gene3D" id="3.90.79.10">
    <property type="entry name" value="Nucleoside Triphosphate Pyrophosphohydrolase"/>
    <property type="match status" value="1"/>
</dbReference>
<feature type="domain" description="Nudix hydrolase" evidence="1">
    <location>
        <begin position="24"/>
        <end position="158"/>
    </location>
</feature>
<evidence type="ECO:0000313" key="3">
    <source>
        <dbReference type="Proteomes" id="UP000054937"/>
    </source>
</evidence>
<dbReference type="Pfam" id="PF00293">
    <property type="entry name" value="NUDIX"/>
    <property type="match status" value="1"/>
</dbReference>
<organism evidence="2 3">
    <name type="scientific">Pseudocohnilembus persalinus</name>
    <name type="common">Ciliate</name>
    <dbReference type="NCBI Taxonomy" id="266149"/>
    <lineage>
        <taxon>Eukaryota</taxon>
        <taxon>Sar</taxon>
        <taxon>Alveolata</taxon>
        <taxon>Ciliophora</taxon>
        <taxon>Intramacronucleata</taxon>
        <taxon>Oligohymenophorea</taxon>
        <taxon>Scuticociliatia</taxon>
        <taxon>Philasterida</taxon>
        <taxon>Pseudocohnilembidae</taxon>
        <taxon>Pseudocohnilembus</taxon>
    </lineage>
</organism>
<evidence type="ECO:0000313" key="2">
    <source>
        <dbReference type="EMBL" id="KRX02688.1"/>
    </source>
</evidence>
<dbReference type="Proteomes" id="UP000054937">
    <property type="component" value="Unassembled WGS sequence"/>
</dbReference>
<keyword evidence="3" id="KW-1185">Reference proteome</keyword>
<protein>
    <submittedName>
        <fullName evidence="2">NUDIX hydrolase domain protein</fullName>
    </submittedName>
</protein>
<dbReference type="InterPro" id="IPR000086">
    <property type="entry name" value="NUDIX_hydrolase_dom"/>
</dbReference>
<dbReference type="AlphaFoldDB" id="A0A0V0QKX7"/>
<dbReference type="PROSITE" id="PS51462">
    <property type="entry name" value="NUDIX"/>
    <property type="match status" value="1"/>
</dbReference>
<gene>
    <name evidence="2" type="ORF">PPERSA_01805</name>
</gene>
<name>A0A0V0QKX7_PSEPJ</name>
<keyword evidence="2" id="KW-0378">Hydrolase</keyword>
<dbReference type="CDD" id="cd18873">
    <property type="entry name" value="NUDIX_NadM_like"/>
    <property type="match status" value="1"/>
</dbReference>
<dbReference type="GO" id="GO:0016787">
    <property type="term" value="F:hydrolase activity"/>
    <property type="evidence" value="ECO:0007669"/>
    <property type="project" value="UniProtKB-KW"/>
</dbReference>
<evidence type="ECO:0000259" key="1">
    <source>
        <dbReference type="PROSITE" id="PS51462"/>
    </source>
</evidence>
<reference evidence="2 3" key="1">
    <citation type="journal article" date="2015" name="Sci. Rep.">
        <title>Genome of the facultative scuticociliatosis pathogen Pseudocohnilembus persalinus provides insight into its virulence through horizontal gene transfer.</title>
        <authorList>
            <person name="Xiong J."/>
            <person name="Wang G."/>
            <person name="Cheng J."/>
            <person name="Tian M."/>
            <person name="Pan X."/>
            <person name="Warren A."/>
            <person name="Jiang C."/>
            <person name="Yuan D."/>
            <person name="Miao W."/>
        </authorList>
    </citation>
    <scope>NUCLEOTIDE SEQUENCE [LARGE SCALE GENOMIC DNA]</scope>
    <source>
        <strain evidence="2">36N120E</strain>
    </source>
</reference>
<sequence>MNFSSKDLDQFGRKYPPKAGDYYVPSITTDAIVLRKIQEKINILLITRKNPPYQNGLALPGGFLDYNEDPITGCLRELEEETQLKGNNAVLFDVRGIPVRDPRGHTVSIVYKVQVDENQMPVAQDDAKIAKFYDLQLILEANQKQLKFQQEKYLNKLEVIKEDQFQNINQGNQYPVAFDHLLILNNLYAQLQN</sequence>
<dbReference type="PANTHER" id="PTHR43736">
    <property type="entry name" value="ADP-RIBOSE PYROPHOSPHATASE"/>
    <property type="match status" value="1"/>
</dbReference>
<dbReference type="InParanoid" id="A0A0V0QKX7"/>
<dbReference type="SUPFAM" id="SSF55811">
    <property type="entry name" value="Nudix"/>
    <property type="match status" value="1"/>
</dbReference>
<proteinExistence type="predicted"/>
<comment type="caution">
    <text evidence="2">The sequence shown here is derived from an EMBL/GenBank/DDBJ whole genome shotgun (WGS) entry which is preliminary data.</text>
</comment>